<dbReference type="Gene3D" id="4.10.900.10">
    <property type="entry name" value="TCF3-CBD (Catenin binding domain)"/>
    <property type="match status" value="1"/>
</dbReference>
<keyword evidence="10" id="KW-0325">Glycoprotein</keyword>
<evidence type="ECO:0000256" key="12">
    <source>
        <dbReference type="PROSITE-ProRule" id="PRU00043"/>
    </source>
</evidence>
<evidence type="ECO:0000256" key="14">
    <source>
        <dbReference type="SAM" id="MobiDB-lite"/>
    </source>
</evidence>
<evidence type="ECO:0000256" key="6">
    <source>
        <dbReference type="ARBA" id="ARBA00022837"/>
    </source>
</evidence>
<dbReference type="GO" id="GO:0007156">
    <property type="term" value="P:homophilic cell adhesion via plasma membrane adhesion molecules"/>
    <property type="evidence" value="ECO:0007669"/>
    <property type="project" value="InterPro"/>
</dbReference>
<evidence type="ECO:0000256" key="2">
    <source>
        <dbReference type="ARBA" id="ARBA00022475"/>
    </source>
</evidence>
<evidence type="ECO:0000313" key="17">
    <source>
        <dbReference type="EMBL" id="DBA16924.1"/>
    </source>
</evidence>
<dbReference type="FunFam" id="4.10.900.10:FF:000001">
    <property type="entry name" value="Cadherin 2"/>
    <property type="match status" value="1"/>
</dbReference>
<feature type="domain" description="Cadherin" evidence="16">
    <location>
        <begin position="340"/>
        <end position="447"/>
    </location>
</feature>
<feature type="compositionally biased region" description="Pro residues" evidence="14">
    <location>
        <begin position="640"/>
        <end position="649"/>
    </location>
</feature>
<keyword evidence="7 13" id="KW-0130">Cell adhesion</keyword>
<evidence type="ECO:0000256" key="15">
    <source>
        <dbReference type="SAM" id="Phobius"/>
    </source>
</evidence>
<dbReference type="InterPro" id="IPR027397">
    <property type="entry name" value="Catenin-bd_sf"/>
</dbReference>
<dbReference type="GO" id="GO:0044331">
    <property type="term" value="P:cell-cell adhesion mediated by cadherin"/>
    <property type="evidence" value="ECO:0007669"/>
    <property type="project" value="TreeGrafter"/>
</dbReference>
<dbReference type="FunFam" id="2.60.40.60:FF:000022">
    <property type="entry name" value="Cadherin 2"/>
    <property type="match status" value="1"/>
</dbReference>
<evidence type="ECO:0000256" key="8">
    <source>
        <dbReference type="ARBA" id="ARBA00022989"/>
    </source>
</evidence>
<evidence type="ECO:0000256" key="13">
    <source>
        <dbReference type="RuleBase" id="RU003318"/>
    </source>
</evidence>
<dbReference type="PANTHER" id="PTHR24027">
    <property type="entry name" value="CADHERIN-23"/>
    <property type="match status" value="1"/>
</dbReference>
<feature type="domain" description="Cadherin" evidence="16">
    <location>
        <begin position="446"/>
        <end position="559"/>
    </location>
</feature>
<keyword evidence="4" id="KW-0479">Metal-binding</keyword>
<feature type="transmembrane region" description="Helical" evidence="15">
    <location>
        <begin position="567"/>
        <end position="590"/>
    </location>
</feature>
<dbReference type="GO" id="GO:0045296">
    <property type="term" value="F:cadherin binding"/>
    <property type="evidence" value="ECO:0007669"/>
    <property type="project" value="TreeGrafter"/>
</dbReference>
<feature type="domain" description="Cadherin" evidence="16">
    <location>
        <begin position="117"/>
        <end position="224"/>
    </location>
</feature>
<dbReference type="GO" id="GO:0005509">
    <property type="term" value="F:calcium ion binding"/>
    <property type="evidence" value="ECO:0007669"/>
    <property type="project" value="UniProtKB-UniRule"/>
</dbReference>
<dbReference type="FunFam" id="2.60.40.60:FF:000074">
    <property type="entry name" value="Desmoglein 4"/>
    <property type="match status" value="1"/>
</dbReference>
<dbReference type="GO" id="GO:0016477">
    <property type="term" value="P:cell migration"/>
    <property type="evidence" value="ECO:0007669"/>
    <property type="project" value="TreeGrafter"/>
</dbReference>
<dbReference type="InterPro" id="IPR020894">
    <property type="entry name" value="Cadherin_CS"/>
</dbReference>
<dbReference type="FunFam" id="2.60.40.60:FF:000031">
    <property type="entry name" value="Cadherin 3"/>
    <property type="match status" value="1"/>
</dbReference>
<evidence type="ECO:0000256" key="9">
    <source>
        <dbReference type="ARBA" id="ARBA00023136"/>
    </source>
</evidence>
<dbReference type="SMART" id="SM00112">
    <property type="entry name" value="CA"/>
    <property type="match status" value="5"/>
</dbReference>
<dbReference type="FunFam" id="2.60.40.60:FF:000011">
    <property type="entry name" value="Cadherin 1"/>
    <property type="match status" value="1"/>
</dbReference>
<protein>
    <recommendedName>
        <fullName evidence="16">Cadherin domain-containing protein</fullName>
    </recommendedName>
</protein>
<dbReference type="GO" id="GO:0005912">
    <property type="term" value="C:adherens junction"/>
    <property type="evidence" value="ECO:0007669"/>
    <property type="project" value="TreeGrafter"/>
</dbReference>
<feature type="domain" description="Cadherin" evidence="16">
    <location>
        <begin position="10"/>
        <end position="116"/>
    </location>
</feature>
<evidence type="ECO:0000256" key="1">
    <source>
        <dbReference type="ARBA" id="ARBA00004251"/>
    </source>
</evidence>
<keyword evidence="9 15" id="KW-0472">Membrane</keyword>
<dbReference type="EMBL" id="DYDO01000010">
    <property type="protein sequence ID" value="DBA16924.1"/>
    <property type="molecule type" value="Genomic_DNA"/>
</dbReference>
<dbReference type="InterPro" id="IPR015919">
    <property type="entry name" value="Cadherin-like_sf"/>
</dbReference>
<keyword evidence="5" id="KW-0677">Repeat</keyword>
<evidence type="ECO:0000256" key="3">
    <source>
        <dbReference type="ARBA" id="ARBA00022692"/>
    </source>
</evidence>
<gene>
    <name evidence="17" type="ORF">GDO54_002451</name>
</gene>
<dbReference type="Pfam" id="PF01049">
    <property type="entry name" value="CADH_Y-type_LIR"/>
    <property type="match status" value="1"/>
</dbReference>
<reference evidence="17" key="1">
    <citation type="thesis" date="2020" institute="ProQuest LLC" country="789 East Eisenhower Parkway, Ann Arbor, MI, USA">
        <title>Comparative Genomics and Chromosome Evolution.</title>
        <authorList>
            <person name="Mudd A.B."/>
        </authorList>
    </citation>
    <scope>NUCLEOTIDE SEQUENCE</scope>
    <source>
        <strain evidence="17">1538</strain>
        <tissue evidence="17">Blood</tissue>
    </source>
</reference>
<feature type="region of interest" description="Disordered" evidence="14">
    <location>
        <begin position="636"/>
        <end position="674"/>
    </location>
</feature>
<dbReference type="GO" id="GO:0000902">
    <property type="term" value="P:cell morphogenesis"/>
    <property type="evidence" value="ECO:0007669"/>
    <property type="project" value="TreeGrafter"/>
</dbReference>
<evidence type="ECO:0000256" key="10">
    <source>
        <dbReference type="ARBA" id="ARBA00023180"/>
    </source>
</evidence>
<dbReference type="Pfam" id="PF00028">
    <property type="entry name" value="Cadherin"/>
    <property type="match status" value="4"/>
</dbReference>
<keyword evidence="18" id="KW-1185">Reference proteome</keyword>
<accession>A0AAV2ZQV3</accession>
<feature type="domain" description="Cadherin" evidence="16">
    <location>
        <begin position="225"/>
        <end position="339"/>
    </location>
</feature>
<keyword evidence="2" id="KW-1003">Cell membrane</keyword>
<evidence type="ECO:0000256" key="11">
    <source>
        <dbReference type="ARBA" id="ARBA00037319"/>
    </source>
</evidence>
<dbReference type="InterPro" id="IPR000233">
    <property type="entry name" value="Cadherin_Y-type_LIR"/>
</dbReference>
<evidence type="ECO:0000313" key="18">
    <source>
        <dbReference type="Proteomes" id="UP001181693"/>
    </source>
</evidence>
<dbReference type="GO" id="GO:0008013">
    <property type="term" value="F:beta-catenin binding"/>
    <property type="evidence" value="ECO:0007669"/>
    <property type="project" value="TreeGrafter"/>
</dbReference>
<dbReference type="GO" id="GO:0034332">
    <property type="term" value="P:adherens junction organization"/>
    <property type="evidence" value="ECO:0007669"/>
    <property type="project" value="TreeGrafter"/>
</dbReference>
<dbReference type="InterPro" id="IPR039808">
    <property type="entry name" value="Cadherin"/>
</dbReference>
<proteinExistence type="predicted"/>
<evidence type="ECO:0000256" key="7">
    <source>
        <dbReference type="ARBA" id="ARBA00022889"/>
    </source>
</evidence>
<comment type="subcellular location">
    <subcellularLocation>
        <location evidence="1 13">Cell membrane</location>
        <topology evidence="1 13">Single-pass type I membrane protein</topology>
    </subcellularLocation>
</comment>
<keyword evidence="8 15" id="KW-1133">Transmembrane helix</keyword>
<dbReference type="InterPro" id="IPR002126">
    <property type="entry name" value="Cadherin-like_dom"/>
</dbReference>
<dbReference type="Proteomes" id="UP001181693">
    <property type="component" value="Unassembled WGS sequence"/>
</dbReference>
<dbReference type="CDD" id="cd11304">
    <property type="entry name" value="Cadherin_repeat"/>
    <property type="match status" value="4"/>
</dbReference>
<dbReference type="GO" id="GO:0016342">
    <property type="term" value="C:catenin complex"/>
    <property type="evidence" value="ECO:0007669"/>
    <property type="project" value="TreeGrafter"/>
</dbReference>
<dbReference type="FunFam" id="2.60.40.60:FF:000019">
    <property type="entry name" value="Cadherin 2"/>
    <property type="match status" value="1"/>
</dbReference>
<dbReference type="PANTHER" id="PTHR24027:SF300">
    <property type="entry name" value="CADHERIN-15"/>
    <property type="match status" value="1"/>
</dbReference>
<keyword evidence="3 13" id="KW-0812">Transmembrane</keyword>
<name>A0AAV2ZQV3_PYXAD</name>
<dbReference type="PRINTS" id="PR00205">
    <property type="entry name" value="CADHERIN"/>
</dbReference>
<evidence type="ECO:0000256" key="4">
    <source>
        <dbReference type="ARBA" id="ARBA00022723"/>
    </source>
</evidence>
<comment type="caution">
    <text evidence="17">The sequence shown here is derived from an EMBL/GenBank/DDBJ whole genome shotgun (WGS) entry which is preliminary data.</text>
</comment>
<evidence type="ECO:0000259" key="16">
    <source>
        <dbReference type="PROSITE" id="PS50268"/>
    </source>
</evidence>
<evidence type="ECO:0000256" key="5">
    <source>
        <dbReference type="ARBA" id="ARBA00022737"/>
    </source>
</evidence>
<dbReference type="GO" id="GO:0016339">
    <property type="term" value="P:calcium-dependent cell-cell adhesion via plasma membrane cell adhesion molecules"/>
    <property type="evidence" value="ECO:0007669"/>
    <property type="project" value="TreeGrafter"/>
</dbReference>
<dbReference type="SUPFAM" id="SSF49313">
    <property type="entry name" value="Cadherin-like"/>
    <property type="match status" value="5"/>
</dbReference>
<dbReference type="Gene3D" id="2.60.40.60">
    <property type="entry name" value="Cadherins"/>
    <property type="match status" value="5"/>
</dbReference>
<dbReference type="PROSITE" id="PS50268">
    <property type="entry name" value="CADHERIN_2"/>
    <property type="match status" value="5"/>
</dbReference>
<comment type="function">
    <text evidence="11">Cadherins are calcium-dependent cell adhesion proteins. They preferentially interact with themselves in a homophilic manner in connecting cells; cadherins may thus contribute to the sorting of heterogeneous cell types.</text>
</comment>
<dbReference type="PROSITE" id="PS00232">
    <property type="entry name" value="CADHERIN_1"/>
    <property type="match status" value="1"/>
</dbReference>
<dbReference type="GO" id="GO:0007043">
    <property type="term" value="P:cell-cell junction assembly"/>
    <property type="evidence" value="ECO:0007669"/>
    <property type="project" value="TreeGrafter"/>
</dbReference>
<dbReference type="AlphaFoldDB" id="A0AAV2ZQV3"/>
<sequence>MAGMQRFRRAWVIPTISVSENMKNIPTQVVQIKSDKQYFGSVIYSIKGPGVDEEPKGFFNINKTTGIVYLNAVLDREKIERFKLRAFALDSDGVPLEDPTDLEIVVLDQNDNRPVFSQSVFKGYILENAIPGTLVMRVIATDADDPSTDNAQLKYSIIKQESPEMFSINQDTGEIRTVQVGLDRELVGSYNLTVQVADMQGEGLANTARVVISIGDLNDNAPEFTQSEFILEVPEQTSSVDIGRVSVTDRDLRGSPNWLVRFSITAGDPQGAFSIRTDPQTNEGILSVVKPLDHEDIAMYNLTLSVENEAQLLPYVPRTSRSKAHVTVIVNNINEPPVFLDNPMMARIKEGSPPGSEVAVYMAVDPDNGLAQDIRYSLVSDPANWLLLDAQTGKIWTTYTMDPKSPFLQGGWYTALIRATDNAVPPLSATGTLSIEVMELNDHAPVLQQQSVEVCSNPALGQGILLSAIDEDLPPQAYPFHFQLDESSRVWTLNWSLNDLNDTHAMLELLTEVEPGLYPLPLLVSDSGDPPLAQLHVLNVTVCQCDVVGICSGSAATLFSSGAGISLTALIIIMSSIALLLVLILLLLMYRCTSRSAANKGLLSESEDDVRDNVFNYNEQGGGEEDQDAFDMNRLRNPSMPVPPSPRLKPPIRRDAPYSQTLPRYPRRPTDRPSDIADFIDDGLRTADSDPSVPPYDTALIYDYEGEGSVAGTLSSILSSESDDDQDYDYLQEWGPRFRRLADLYGKE</sequence>
<keyword evidence="6 12" id="KW-0106">Calcium</keyword>
<organism evidence="17 18">
    <name type="scientific">Pyxicephalus adspersus</name>
    <name type="common">African bullfrog</name>
    <dbReference type="NCBI Taxonomy" id="30357"/>
    <lineage>
        <taxon>Eukaryota</taxon>
        <taxon>Metazoa</taxon>
        <taxon>Chordata</taxon>
        <taxon>Craniata</taxon>
        <taxon>Vertebrata</taxon>
        <taxon>Euteleostomi</taxon>
        <taxon>Amphibia</taxon>
        <taxon>Batrachia</taxon>
        <taxon>Anura</taxon>
        <taxon>Neobatrachia</taxon>
        <taxon>Ranoidea</taxon>
        <taxon>Pyxicephalidae</taxon>
        <taxon>Pyxicephalinae</taxon>
        <taxon>Pyxicephalus</taxon>
    </lineage>
</organism>